<evidence type="ECO:0000313" key="3">
    <source>
        <dbReference type="Proteomes" id="UP001141434"/>
    </source>
</evidence>
<feature type="region of interest" description="Disordered" evidence="1">
    <location>
        <begin position="1"/>
        <end position="89"/>
    </location>
</feature>
<reference evidence="2" key="2">
    <citation type="journal article" date="2023" name="IMA Fungus">
        <title>Comparative genomic study of the Penicillium genus elucidates a diverse pangenome and 15 lateral gene transfer events.</title>
        <authorList>
            <person name="Petersen C."/>
            <person name="Sorensen T."/>
            <person name="Nielsen M.R."/>
            <person name="Sondergaard T.E."/>
            <person name="Sorensen J.L."/>
            <person name="Fitzpatrick D.A."/>
            <person name="Frisvad J.C."/>
            <person name="Nielsen K.L."/>
        </authorList>
    </citation>
    <scope>NUCLEOTIDE SEQUENCE</scope>
    <source>
        <strain evidence="2">IBT 34128</strain>
    </source>
</reference>
<proteinExistence type="predicted"/>
<evidence type="ECO:0000256" key="1">
    <source>
        <dbReference type="SAM" id="MobiDB-lite"/>
    </source>
</evidence>
<gene>
    <name evidence="2" type="ORF">NUU61_007021</name>
</gene>
<comment type="caution">
    <text evidence="2">The sequence shown here is derived from an EMBL/GenBank/DDBJ whole genome shotgun (WGS) entry which is preliminary data.</text>
</comment>
<accession>A0A9W9F243</accession>
<sequence length="89" mass="9652">MPRPSRPILSDDESDASTGLPDIFSNDASEDDSSTSDPNLGSDVESHNESDDDSTWVTKRNNLHRSPTSRGRESQCVAAPTTKIQSQFG</sequence>
<feature type="compositionally biased region" description="Polar residues" evidence="1">
    <location>
        <begin position="55"/>
        <end position="69"/>
    </location>
</feature>
<dbReference type="AlphaFoldDB" id="A0A9W9F243"/>
<dbReference type="RefSeq" id="XP_056510346.1">
    <property type="nucleotide sequence ID" value="XM_056657546.1"/>
</dbReference>
<keyword evidence="3" id="KW-1185">Reference proteome</keyword>
<dbReference type="GeneID" id="81396715"/>
<evidence type="ECO:0000313" key="2">
    <source>
        <dbReference type="EMBL" id="KAJ5092151.1"/>
    </source>
</evidence>
<reference evidence="2" key="1">
    <citation type="submission" date="2022-11" db="EMBL/GenBank/DDBJ databases">
        <authorList>
            <person name="Petersen C."/>
        </authorList>
    </citation>
    <scope>NUCLEOTIDE SEQUENCE</scope>
    <source>
        <strain evidence="2">IBT 34128</strain>
    </source>
</reference>
<protein>
    <submittedName>
        <fullName evidence="2">Uncharacterized protein</fullName>
    </submittedName>
</protein>
<organism evidence="2 3">
    <name type="scientific">Penicillium alfredii</name>
    <dbReference type="NCBI Taxonomy" id="1506179"/>
    <lineage>
        <taxon>Eukaryota</taxon>
        <taxon>Fungi</taxon>
        <taxon>Dikarya</taxon>
        <taxon>Ascomycota</taxon>
        <taxon>Pezizomycotina</taxon>
        <taxon>Eurotiomycetes</taxon>
        <taxon>Eurotiomycetidae</taxon>
        <taxon>Eurotiales</taxon>
        <taxon>Aspergillaceae</taxon>
        <taxon>Penicillium</taxon>
    </lineage>
</organism>
<dbReference type="Proteomes" id="UP001141434">
    <property type="component" value="Unassembled WGS sequence"/>
</dbReference>
<name>A0A9W9F243_9EURO</name>
<dbReference type="EMBL" id="JAPMSZ010000009">
    <property type="protein sequence ID" value="KAJ5092151.1"/>
    <property type="molecule type" value="Genomic_DNA"/>
</dbReference>